<reference evidence="14" key="1">
    <citation type="journal article" date="2019" name="Int. J. Syst. Evol. Microbiol.">
        <title>The Global Catalogue of Microorganisms (GCM) 10K type strain sequencing project: providing services to taxonomists for standard genome sequencing and annotation.</title>
        <authorList>
            <consortium name="The Broad Institute Genomics Platform"/>
            <consortium name="The Broad Institute Genome Sequencing Center for Infectious Disease"/>
            <person name="Wu L."/>
            <person name="Ma J."/>
        </authorList>
    </citation>
    <scope>NUCLEOTIDE SEQUENCE [LARGE SCALE GENOMIC DNA]</scope>
    <source>
        <strain evidence="14">JCM 16950</strain>
    </source>
</reference>
<proteinExistence type="inferred from homology"/>
<comment type="caution">
    <text evidence="13">The sequence shown here is derived from an EMBL/GenBank/DDBJ whole genome shotgun (WGS) entry which is preliminary data.</text>
</comment>
<keyword evidence="14" id="KW-1185">Reference proteome</keyword>
<dbReference type="Pfam" id="PF01370">
    <property type="entry name" value="Epimerase"/>
    <property type="match status" value="1"/>
</dbReference>
<evidence type="ECO:0000256" key="11">
    <source>
        <dbReference type="ARBA" id="ARBA00033067"/>
    </source>
</evidence>
<feature type="domain" description="NAD-dependent epimerase/dehydratase" evidence="12">
    <location>
        <begin position="3"/>
        <end position="249"/>
    </location>
</feature>
<evidence type="ECO:0000256" key="2">
    <source>
        <dbReference type="ARBA" id="ARBA00001911"/>
    </source>
</evidence>
<dbReference type="EMBL" id="BAABAF010000001">
    <property type="protein sequence ID" value="GAA3751786.1"/>
    <property type="molecule type" value="Genomic_DNA"/>
</dbReference>
<dbReference type="Gene3D" id="3.40.50.720">
    <property type="entry name" value="NAD(P)-binding Rossmann-like Domain"/>
    <property type="match status" value="1"/>
</dbReference>
<accession>A0ABP7G0D1</accession>
<keyword evidence="7" id="KW-0520">NAD</keyword>
<gene>
    <name evidence="13" type="primary">galE_1</name>
    <name evidence="13" type="ORF">GCM10022240_01160</name>
</gene>
<evidence type="ECO:0000313" key="14">
    <source>
        <dbReference type="Proteomes" id="UP001500540"/>
    </source>
</evidence>
<dbReference type="PANTHER" id="PTHR43725">
    <property type="entry name" value="UDP-GLUCOSE 4-EPIMERASE"/>
    <property type="match status" value="1"/>
</dbReference>
<evidence type="ECO:0000256" key="8">
    <source>
        <dbReference type="ARBA" id="ARBA00023235"/>
    </source>
</evidence>
<evidence type="ECO:0000256" key="5">
    <source>
        <dbReference type="ARBA" id="ARBA00013189"/>
    </source>
</evidence>
<comment type="pathway">
    <text evidence="3">Carbohydrate metabolism; galactose metabolism.</text>
</comment>
<evidence type="ECO:0000256" key="10">
    <source>
        <dbReference type="ARBA" id="ARBA00031367"/>
    </source>
</evidence>
<comment type="catalytic activity">
    <reaction evidence="1">
        <text>UDP-alpha-D-glucose = UDP-alpha-D-galactose</text>
        <dbReference type="Rhea" id="RHEA:22168"/>
        <dbReference type="ChEBI" id="CHEBI:58885"/>
        <dbReference type="ChEBI" id="CHEBI:66914"/>
        <dbReference type="EC" id="5.1.3.2"/>
    </reaction>
</comment>
<protein>
    <recommendedName>
        <fullName evidence="6">UDP-glucose 4-epimerase</fullName>
        <ecNumber evidence="5">5.1.3.2</ecNumber>
    </recommendedName>
    <alternativeName>
        <fullName evidence="11">Galactowaldenase</fullName>
    </alternativeName>
    <alternativeName>
        <fullName evidence="10">UDP-galactose 4-epimerase</fullName>
    </alternativeName>
</protein>
<dbReference type="InterPro" id="IPR005886">
    <property type="entry name" value="UDP_G4E"/>
</dbReference>
<keyword evidence="9" id="KW-0119">Carbohydrate metabolism</keyword>
<evidence type="ECO:0000259" key="12">
    <source>
        <dbReference type="Pfam" id="PF01370"/>
    </source>
</evidence>
<evidence type="ECO:0000256" key="1">
    <source>
        <dbReference type="ARBA" id="ARBA00000083"/>
    </source>
</evidence>
<dbReference type="EC" id="5.1.3.2" evidence="5"/>
<dbReference type="RefSeq" id="WP_344779457.1">
    <property type="nucleotide sequence ID" value="NZ_BAABAF010000001.1"/>
</dbReference>
<dbReference type="NCBIfam" id="TIGR01179">
    <property type="entry name" value="galE"/>
    <property type="match status" value="1"/>
</dbReference>
<comment type="similarity">
    <text evidence="4">Belongs to the NAD(P)-dependent epimerase/dehydratase family.</text>
</comment>
<keyword evidence="8" id="KW-0413">Isomerase</keyword>
<dbReference type="SUPFAM" id="SSF51735">
    <property type="entry name" value="NAD(P)-binding Rossmann-fold domains"/>
    <property type="match status" value="1"/>
</dbReference>
<dbReference type="InterPro" id="IPR036291">
    <property type="entry name" value="NAD(P)-bd_dom_sf"/>
</dbReference>
<dbReference type="Gene3D" id="3.90.25.10">
    <property type="entry name" value="UDP-galactose 4-epimerase, domain 1"/>
    <property type="match status" value="1"/>
</dbReference>
<dbReference type="PANTHER" id="PTHR43725:SF53">
    <property type="entry name" value="UDP-ARABINOSE 4-EPIMERASE 1"/>
    <property type="match status" value="1"/>
</dbReference>
<evidence type="ECO:0000256" key="9">
    <source>
        <dbReference type="ARBA" id="ARBA00023277"/>
    </source>
</evidence>
<name>A0ABP7G0D1_9MICO</name>
<organism evidence="13 14">
    <name type="scientific">Microbacterium kribbense</name>
    <dbReference type="NCBI Taxonomy" id="433645"/>
    <lineage>
        <taxon>Bacteria</taxon>
        <taxon>Bacillati</taxon>
        <taxon>Actinomycetota</taxon>
        <taxon>Actinomycetes</taxon>
        <taxon>Micrococcales</taxon>
        <taxon>Microbacteriaceae</taxon>
        <taxon>Microbacterium</taxon>
    </lineage>
</organism>
<evidence type="ECO:0000313" key="13">
    <source>
        <dbReference type="EMBL" id="GAA3751786.1"/>
    </source>
</evidence>
<dbReference type="Proteomes" id="UP001500540">
    <property type="component" value="Unassembled WGS sequence"/>
</dbReference>
<dbReference type="InterPro" id="IPR001509">
    <property type="entry name" value="Epimerase_deHydtase"/>
</dbReference>
<comment type="cofactor">
    <cofactor evidence="2">
        <name>NAD(+)</name>
        <dbReference type="ChEBI" id="CHEBI:57540"/>
    </cofactor>
</comment>
<evidence type="ECO:0000256" key="3">
    <source>
        <dbReference type="ARBA" id="ARBA00004947"/>
    </source>
</evidence>
<evidence type="ECO:0000256" key="6">
    <source>
        <dbReference type="ARBA" id="ARBA00018569"/>
    </source>
</evidence>
<evidence type="ECO:0000256" key="4">
    <source>
        <dbReference type="ARBA" id="ARBA00007637"/>
    </source>
</evidence>
<evidence type="ECO:0000256" key="7">
    <source>
        <dbReference type="ARBA" id="ARBA00023027"/>
    </source>
</evidence>
<sequence>MRVAVTGGAGYIGAHVVDLLVARGDEVVVLDDLSTGVRERVGTADFVGVDLAATFDPESLATHLAGADAVIHFTAKKRVDESVARPAWYFHQNITSLANVLAAAAAADATKFIFSSSAAVYGAVDGRPVPETTPAHPVNPYGETKLAGEWLVADAAASMGLQASSLRYFNVAGAARPQLGDTAALNIIPIVMQHARAHQAPVIFGDDYPTPDGTCVRDYIHVTDLARAHLAALDGLAGRPEPHRTYNVGTGTGHSVREVVDAVRRHAPDMPAAQIAPRRRGDPASVVADPTRIQRELGWSADHSLADIVDSAWQAIAAG</sequence>